<proteinExistence type="predicted"/>
<reference evidence="2" key="1">
    <citation type="journal article" date="2022" name="Mol. Ecol. Resour.">
        <title>The genomes of chicory, endive, great burdock and yacon provide insights into Asteraceae palaeo-polyploidization history and plant inulin production.</title>
        <authorList>
            <person name="Fan W."/>
            <person name="Wang S."/>
            <person name="Wang H."/>
            <person name="Wang A."/>
            <person name="Jiang F."/>
            <person name="Liu H."/>
            <person name="Zhao H."/>
            <person name="Xu D."/>
            <person name="Zhang Y."/>
        </authorList>
    </citation>
    <scope>NUCLEOTIDE SEQUENCE [LARGE SCALE GENOMIC DNA]</scope>
    <source>
        <strain evidence="2">cv. Yunnan</strain>
    </source>
</reference>
<gene>
    <name evidence="1" type="ORF">L1987_53204</name>
</gene>
<protein>
    <submittedName>
        <fullName evidence="1">Uncharacterized protein</fullName>
    </submittedName>
</protein>
<dbReference type="EMBL" id="CM042034">
    <property type="protein sequence ID" value="KAI3762763.1"/>
    <property type="molecule type" value="Genomic_DNA"/>
</dbReference>
<organism evidence="1 2">
    <name type="scientific">Smallanthus sonchifolius</name>
    <dbReference type="NCBI Taxonomy" id="185202"/>
    <lineage>
        <taxon>Eukaryota</taxon>
        <taxon>Viridiplantae</taxon>
        <taxon>Streptophyta</taxon>
        <taxon>Embryophyta</taxon>
        <taxon>Tracheophyta</taxon>
        <taxon>Spermatophyta</taxon>
        <taxon>Magnoliopsida</taxon>
        <taxon>eudicotyledons</taxon>
        <taxon>Gunneridae</taxon>
        <taxon>Pentapetalae</taxon>
        <taxon>asterids</taxon>
        <taxon>campanulids</taxon>
        <taxon>Asterales</taxon>
        <taxon>Asteraceae</taxon>
        <taxon>Asteroideae</taxon>
        <taxon>Heliantheae alliance</taxon>
        <taxon>Millerieae</taxon>
        <taxon>Smallanthus</taxon>
    </lineage>
</organism>
<evidence type="ECO:0000313" key="1">
    <source>
        <dbReference type="EMBL" id="KAI3762763.1"/>
    </source>
</evidence>
<reference evidence="1 2" key="2">
    <citation type="journal article" date="2022" name="Mol. Ecol. Resour.">
        <title>The genomes of chicory, endive, great burdock and yacon provide insights into Asteraceae paleo-polyploidization history and plant inulin production.</title>
        <authorList>
            <person name="Fan W."/>
            <person name="Wang S."/>
            <person name="Wang H."/>
            <person name="Wang A."/>
            <person name="Jiang F."/>
            <person name="Liu H."/>
            <person name="Zhao H."/>
            <person name="Xu D."/>
            <person name="Zhang Y."/>
        </authorList>
    </citation>
    <scope>NUCLEOTIDE SEQUENCE [LARGE SCALE GENOMIC DNA]</scope>
    <source>
        <strain evidence="2">cv. Yunnan</strain>
        <tissue evidence="1">Leaves</tissue>
    </source>
</reference>
<accession>A0ACB9EVV8</accession>
<evidence type="ECO:0000313" key="2">
    <source>
        <dbReference type="Proteomes" id="UP001056120"/>
    </source>
</evidence>
<sequence length="406" mass="46857">MRGSKTDYKNVGRDIIMFIGNRDAQMLIQKLQKRSANLPNFSFEFSEVNGELRSLFWADGVAKVNYNAFGDVLAFDATYSTNKYNMIFVPFTGVDHHKKCATFGAGLIYSETVESYTWLLNCFLKAHKKQLTLVLTDQDPSMKQAVSCVFHESLHRLCMWHIMKKLPSKISGNLYDNTNIRASIHKLVWNIYIKPSTFEERWQRLMIEFNLTEHVWLNDMYAMRASWVPAYFREIPLCCLMKTTSRCESSNAQFKVNSSATNTLVQFLLCFDSAIDQQRYNQRVIEHKTNTTIRDFRTGLAIEKHASDVYTQTIFSEVQKEIVKGMMFCFIISVEVMEGMKIFTVAHTDKRSDIVNEFKVKLHLEDNAGVSFLKKSGSSFNAMKLHSSCVLSMIEISAYFKSKVIR</sequence>
<name>A0ACB9EVV8_9ASTR</name>
<dbReference type="Proteomes" id="UP001056120">
    <property type="component" value="Linkage Group LG17"/>
</dbReference>
<comment type="caution">
    <text evidence="1">The sequence shown here is derived from an EMBL/GenBank/DDBJ whole genome shotgun (WGS) entry which is preliminary data.</text>
</comment>
<keyword evidence="2" id="KW-1185">Reference proteome</keyword>